<name>A0ABQ4R5K6_9HYPH</name>
<accession>A0ABQ4R5K6</accession>
<reference evidence="2" key="2">
    <citation type="submission" date="2021-08" db="EMBL/GenBank/DDBJ databases">
        <authorList>
            <person name="Tani A."/>
            <person name="Ola A."/>
            <person name="Ogura Y."/>
            <person name="Katsura K."/>
            <person name="Hayashi T."/>
        </authorList>
    </citation>
    <scope>NUCLEOTIDE SEQUENCE</scope>
    <source>
        <strain evidence="2">KCTC 52305</strain>
    </source>
</reference>
<sequence>MIGLLRRLRWAAGAAPAAPQPRREPVLDWYGPAPAPPARDAGALRRALATAPAPRPDPDREARRRRLTIEEAEAELGAPAGNERWRDMRAAMRPGDALWAFCSPMAEWRALAGRKGVALVRDGRTVMEIITMLN</sequence>
<keyword evidence="3" id="KW-1185">Reference proteome</keyword>
<evidence type="ECO:0000313" key="2">
    <source>
        <dbReference type="EMBL" id="GJD52963.1"/>
    </source>
</evidence>
<dbReference type="EMBL" id="BPQH01000023">
    <property type="protein sequence ID" value="GJD52963.1"/>
    <property type="molecule type" value="Genomic_DNA"/>
</dbReference>
<dbReference type="Proteomes" id="UP001055167">
    <property type="component" value="Unassembled WGS sequence"/>
</dbReference>
<reference evidence="2" key="1">
    <citation type="journal article" date="2021" name="Front. Microbiol.">
        <title>Comprehensive Comparative Genomics and Phenotyping of Methylobacterium Species.</title>
        <authorList>
            <person name="Alessa O."/>
            <person name="Ogura Y."/>
            <person name="Fujitani Y."/>
            <person name="Takami H."/>
            <person name="Hayashi T."/>
            <person name="Sahin N."/>
            <person name="Tani A."/>
        </authorList>
    </citation>
    <scope>NUCLEOTIDE SEQUENCE</scope>
    <source>
        <strain evidence="2">KCTC 52305</strain>
    </source>
</reference>
<gene>
    <name evidence="2" type="ORF">OPKNFCMD_5731</name>
</gene>
<feature type="compositionally biased region" description="Low complexity" evidence="1">
    <location>
        <begin position="38"/>
        <end position="52"/>
    </location>
</feature>
<evidence type="ECO:0000313" key="3">
    <source>
        <dbReference type="Proteomes" id="UP001055167"/>
    </source>
</evidence>
<evidence type="ECO:0000256" key="1">
    <source>
        <dbReference type="SAM" id="MobiDB-lite"/>
    </source>
</evidence>
<proteinExistence type="predicted"/>
<protein>
    <submittedName>
        <fullName evidence="2">Uncharacterized protein</fullName>
    </submittedName>
</protein>
<organism evidence="2 3">
    <name type="scientific">Methylobacterium crusticola</name>
    <dbReference type="NCBI Taxonomy" id="1697972"/>
    <lineage>
        <taxon>Bacteria</taxon>
        <taxon>Pseudomonadati</taxon>
        <taxon>Pseudomonadota</taxon>
        <taxon>Alphaproteobacteria</taxon>
        <taxon>Hyphomicrobiales</taxon>
        <taxon>Methylobacteriaceae</taxon>
        <taxon>Methylobacterium</taxon>
    </lineage>
</organism>
<comment type="caution">
    <text evidence="2">The sequence shown here is derived from an EMBL/GenBank/DDBJ whole genome shotgun (WGS) entry which is preliminary data.</text>
</comment>
<dbReference type="RefSeq" id="WP_128562422.1">
    <property type="nucleotide sequence ID" value="NZ_BPQH01000023.1"/>
</dbReference>
<feature type="region of interest" description="Disordered" evidence="1">
    <location>
        <begin position="13"/>
        <end position="65"/>
    </location>
</feature>